<dbReference type="GO" id="GO:0005634">
    <property type="term" value="C:nucleus"/>
    <property type="evidence" value="ECO:0007669"/>
    <property type="project" value="TreeGrafter"/>
</dbReference>
<dbReference type="PANTHER" id="PTHR22748:SF6">
    <property type="entry name" value="DNA-(APURINIC OR APYRIMIDINIC SITE) ENDONUCLEASE"/>
    <property type="match status" value="1"/>
</dbReference>
<evidence type="ECO:0000256" key="4">
    <source>
        <dbReference type="ARBA" id="ARBA00022723"/>
    </source>
</evidence>
<comment type="similarity">
    <text evidence="2">Belongs to the DNA repair enzymes AP/ExoA family.</text>
</comment>
<dbReference type="PANTHER" id="PTHR22748">
    <property type="entry name" value="AP ENDONUCLEASE"/>
    <property type="match status" value="1"/>
</dbReference>
<evidence type="ECO:0000256" key="1">
    <source>
        <dbReference type="ARBA" id="ARBA00000493"/>
    </source>
</evidence>
<dbReference type="Pfam" id="PF03372">
    <property type="entry name" value="Exo_endo_phos"/>
    <property type="match status" value="1"/>
</dbReference>
<dbReference type="EC" id="3.1.11.2" evidence="3"/>
<organism evidence="11 12">
    <name type="scientific">Amphiprion percula</name>
    <name type="common">Orange clownfish</name>
    <name type="synonym">Lutjanus percula</name>
    <dbReference type="NCBI Taxonomy" id="161767"/>
    <lineage>
        <taxon>Eukaryota</taxon>
        <taxon>Metazoa</taxon>
        <taxon>Chordata</taxon>
        <taxon>Craniata</taxon>
        <taxon>Vertebrata</taxon>
        <taxon>Euteleostomi</taxon>
        <taxon>Actinopterygii</taxon>
        <taxon>Neopterygii</taxon>
        <taxon>Teleostei</taxon>
        <taxon>Neoteleostei</taxon>
        <taxon>Acanthomorphata</taxon>
        <taxon>Ovalentaria</taxon>
        <taxon>Pomacentridae</taxon>
        <taxon>Amphiprion</taxon>
    </lineage>
</organism>
<keyword evidence="6" id="KW-0378">Hydrolase</keyword>
<dbReference type="GeneTree" id="ENSGT00980000198652"/>
<dbReference type="Proteomes" id="UP000265080">
    <property type="component" value="Chromosome 22"/>
</dbReference>
<evidence type="ECO:0000313" key="12">
    <source>
        <dbReference type="Proteomes" id="UP000265080"/>
    </source>
</evidence>
<keyword evidence="5" id="KW-0227">DNA damage</keyword>
<dbReference type="AlphaFoldDB" id="A0A3P8RVB9"/>
<feature type="binding site" evidence="9">
    <location>
        <position position="39"/>
    </location>
    <ligand>
        <name>Mg(2+)</name>
        <dbReference type="ChEBI" id="CHEBI:18420"/>
        <label>1</label>
    </ligand>
</feature>
<evidence type="ECO:0000313" key="11">
    <source>
        <dbReference type="Ensembl" id="ENSAPEP00000003605.1"/>
    </source>
</evidence>
<reference evidence="11 12" key="1">
    <citation type="submission" date="2018-03" db="EMBL/GenBank/DDBJ databases">
        <title>Finding Nemo's genes: A chromosome-scale reference assembly of the genome of the orange clownfish Amphiprion percula.</title>
        <authorList>
            <person name="Lehmann R."/>
        </authorList>
    </citation>
    <scope>NUCLEOTIDE SEQUENCE</scope>
</reference>
<sequence>MTKLSIASWNINGLNSQLKWSVCLDWVKMHSIDVALIQETHFKHIDKHKLANRYYYTAAAACYNSKSCGVLVLLKRSLSLSIIDCFESDDGRIAYIKTYICGKKVAFVCMLQIYTIHHSFKL</sequence>
<dbReference type="InterPro" id="IPR005135">
    <property type="entry name" value="Endo/exonuclease/phosphatase"/>
</dbReference>
<keyword evidence="9" id="KW-0464">Manganese</keyword>
<feature type="binding site" evidence="9">
    <location>
        <position position="10"/>
    </location>
    <ligand>
        <name>Mg(2+)</name>
        <dbReference type="ChEBI" id="CHEBI:18420"/>
        <label>1</label>
    </ligand>
</feature>
<dbReference type="STRING" id="161767.ENSAPEP00000003605"/>
<dbReference type="GO" id="GO:0008311">
    <property type="term" value="F:double-stranded DNA 3'-5' DNA exonuclease activity"/>
    <property type="evidence" value="ECO:0007669"/>
    <property type="project" value="UniProtKB-EC"/>
</dbReference>
<name>A0A3P8RVB9_AMPPE</name>
<evidence type="ECO:0000259" key="10">
    <source>
        <dbReference type="Pfam" id="PF03372"/>
    </source>
</evidence>
<evidence type="ECO:0000256" key="5">
    <source>
        <dbReference type="ARBA" id="ARBA00022763"/>
    </source>
</evidence>
<dbReference type="OMA" id="GRIAYIK"/>
<evidence type="ECO:0000256" key="6">
    <source>
        <dbReference type="ARBA" id="ARBA00022801"/>
    </source>
</evidence>
<feature type="domain" description="Endonuclease/exonuclease/phosphatase" evidence="10">
    <location>
        <begin position="7"/>
        <end position="108"/>
    </location>
</feature>
<dbReference type="InterPro" id="IPR004808">
    <property type="entry name" value="AP_endonuc_1"/>
</dbReference>
<dbReference type="GO" id="GO:0008081">
    <property type="term" value="F:phosphoric diester hydrolase activity"/>
    <property type="evidence" value="ECO:0007669"/>
    <property type="project" value="TreeGrafter"/>
</dbReference>
<evidence type="ECO:0000256" key="8">
    <source>
        <dbReference type="ARBA" id="ARBA00023204"/>
    </source>
</evidence>
<protein>
    <recommendedName>
        <fullName evidence="3">exodeoxyribonuclease III</fullName>
        <ecNumber evidence="3">3.1.11.2</ecNumber>
    </recommendedName>
</protein>
<keyword evidence="7 9" id="KW-0460">Magnesium</keyword>
<reference evidence="11" key="3">
    <citation type="submission" date="2025-09" db="UniProtKB">
        <authorList>
            <consortium name="Ensembl"/>
        </authorList>
    </citation>
    <scope>IDENTIFICATION</scope>
</reference>
<dbReference type="Ensembl" id="ENSAPET00000003688.1">
    <property type="protein sequence ID" value="ENSAPEP00000003605.1"/>
    <property type="gene ID" value="ENSAPEG00000002596.1"/>
</dbReference>
<dbReference type="SUPFAM" id="SSF56219">
    <property type="entry name" value="DNase I-like"/>
    <property type="match status" value="1"/>
</dbReference>
<keyword evidence="12" id="KW-1185">Reference proteome</keyword>
<dbReference type="GO" id="GO:0006284">
    <property type="term" value="P:base-excision repair"/>
    <property type="evidence" value="ECO:0007669"/>
    <property type="project" value="TreeGrafter"/>
</dbReference>
<dbReference type="InterPro" id="IPR036691">
    <property type="entry name" value="Endo/exonu/phosph_ase_sf"/>
</dbReference>
<comment type="cofactor">
    <cofactor evidence="9">
        <name>Mg(2+)</name>
        <dbReference type="ChEBI" id="CHEBI:18420"/>
    </cofactor>
    <cofactor evidence="9">
        <name>Mn(2+)</name>
        <dbReference type="ChEBI" id="CHEBI:29035"/>
    </cofactor>
    <text evidence="9">Probably binds two magnesium or manganese ions per subunit.</text>
</comment>
<proteinExistence type="inferred from homology"/>
<dbReference type="Gene3D" id="3.60.10.10">
    <property type="entry name" value="Endonuclease/exonuclease/phosphatase"/>
    <property type="match status" value="1"/>
</dbReference>
<evidence type="ECO:0000256" key="2">
    <source>
        <dbReference type="ARBA" id="ARBA00007092"/>
    </source>
</evidence>
<comment type="catalytic activity">
    <reaction evidence="1">
        <text>Exonucleolytic cleavage in the 3'- to 5'-direction to yield nucleoside 5'-phosphates.</text>
        <dbReference type="EC" id="3.1.11.2"/>
    </reaction>
</comment>
<keyword evidence="8" id="KW-0234">DNA repair</keyword>
<evidence type="ECO:0000256" key="9">
    <source>
        <dbReference type="PIRSR" id="PIRSR604808-2"/>
    </source>
</evidence>
<evidence type="ECO:0000256" key="7">
    <source>
        <dbReference type="ARBA" id="ARBA00022842"/>
    </source>
</evidence>
<accession>A0A3P8RVB9</accession>
<evidence type="ECO:0000256" key="3">
    <source>
        <dbReference type="ARBA" id="ARBA00012115"/>
    </source>
</evidence>
<dbReference type="GO" id="GO:0046872">
    <property type="term" value="F:metal ion binding"/>
    <property type="evidence" value="ECO:0007669"/>
    <property type="project" value="UniProtKB-KW"/>
</dbReference>
<dbReference type="GO" id="GO:0003906">
    <property type="term" value="F:DNA-(apurinic or apyrimidinic site) endonuclease activity"/>
    <property type="evidence" value="ECO:0007669"/>
    <property type="project" value="TreeGrafter"/>
</dbReference>
<reference evidence="11" key="2">
    <citation type="submission" date="2025-08" db="UniProtKB">
        <authorList>
            <consortium name="Ensembl"/>
        </authorList>
    </citation>
    <scope>IDENTIFICATION</scope>
</reference>
<keyword evidence="4 9" id="KW-0479">Metal-binding</keyword>